<dbReference type="EMBL" id="JACGCI010000019">
    <property type="protein sequence ID" value="KAF6758358.1"/>
    <property type="molecule type" value="Genomic_DNA"/>
</dbReference>
<evidence type="ECO:0000313" key="3">
    <source>
        <dbReference type="Proteomes" id="UP000521943"/>
    </source>
</evidence>
<feature type="non-terminal residue" evidence="2">
    <location>
        <position position="1"/>
    </location>
</feature>
<proteinExistence type="predicted"/>
<evidence type="ECO:0000256" key="1">
    <source>
        <dbReference type="SAM" id="MobiDB-lite"/>
    </source>
</evidence>
<keyword evidence="3" id="KW-1185">Reference proteome</keyword>
<sequence length="172" mass="19425">PQPITPSEPPAKRVFPSGARPIYDYIEGVGQGKRALSMARKRELKPRITDQVKASKFYSEWVHDLMTRCESISVRTGCWLYVAVQHPASRTPFMHYSSPKLRREASQALATFHEQVSMAMTALVHSDRKARVTEAIELLKQEARAVAAEEKSQKMEDELSRAQSKVADLEAK</sequence>
<dbReference type="Proteomes" id="UP000521943">
    <property type="component" value="Unassembled WGS sequence"/>
</dbReference>
<protein>
    <submittedName>
        <fullName evidence="2">Uncharacterized protein</fullName>
    </submittedName>
</protein>
<feature type="compositionally biased region" description="Basic and acidic residues" evidence="1">
    <location>
        <begin position="147"/>
        <end position="160"/>
    </location>
</feature>
<dbReference type="AlphaFoldDB" id="A0A8H6M764"/>
<dbReference type="OrthoDB" id="3060861at2759"/>
<evidence type="ECO:0000313" key="2">
    <source>
        <dbReference type="EMBL" id="KAF6758358.1"/>
    </source>
</evidence>
<organism evidence="2 3">
    <name type="scientific">Ephemerocybe angulata</name>
    <dbReference type="NCBI Taxonomy" id="980116"/>
    <lineage>
        <taxon>Eukaryota</taxon>
        <taxon>Fungi</taxon>
        <taxon>Dikarya</taxon>
        <taxon>Basidiomycota</taxon>
        <taxon>Agaricomycotina</taxon>
        <taxon>Agaricomycetes</taxon>
        <taxon>Agaricomycetidae</taxon>
        <taxon>Agaricales</taxon>
        <taxon>Agaricineae</taxon>
        <taxon>Psathyrellaceae</taxon>
        <taxon>Ephemerocybe</taxon>
    </lineage>
</organism>
<feature type="non-terminal residue" evidence="2">
    <location>
        <position position="172"/>
    </location>
</feature>
<comment type="caution">
    <text evidence="2">The sequence shown here is derived from an EMBL/GenBank/DDBJ whole genome shotgun (WGS) entry which is preliminary data.</text>
</comment>
<accession>A0A8H6M764</accession>
<name>A0A8H6M764_9AGAR</name>
<gene>
    <name evidence="2" type="ORF">DFP72DRAFT_751643</name>
</gene>
<reference evidence="2 3" key="1">
    <citation type="submission" date="2020-07" db="EMBL/GenBank/DDBJ databases">
        <title>Comparative genomics of pyrophilous fungi reveals a link between fire events and developmental genes.</title>
        <authorList>
            <consortium name="DOE Joint Genome Institute"/>
            <person name="Steindorff A.S."/>
            <person name="Carver A."/>
            <person name="Calhoun S."/>
            <person name="Stillman K."/>
            <person name="Liu H."/>
            <person name="Lipzen A."/>
            <person name="Pangilinan J."/>
            <person name="Labutti K."/>
            <person name="Bruns T.D."/>
            <person name="Grigoriev I.V."/>
        </authorList>
    </citation>
    <scope>NUCLEOTIDE SEQUENCE [LARGE SCALE GENOMIC DNA]</scope>
    <source>
        <strain evidence="2 3">CBS 144469</strain>
    </source>
</reference>
<feature type="region of interest" description="Disordered" evidence="1">
    <location>
        <begin position="147"/>
        <end position="172"/>
    </location>
</feature>